<evidence type="ECO:0000313" key="3">
    <source>
        <dbReference type="Proteomes" id="UP001362999"/>
    </source>
</evidence>
<gene>
    <name evidence="2" type="ORF">R3P38DRAFT_3203629</name>
</gene>
<feature type="compositionally biased region" description="Low complexity" evidence="1">
    <location>
        <begin position="129"/>
        <end position="165"/>
    </location>
</feature>
<dbReference type="AlphaFoldDB" id="A0AAW0ARB6"/>
<feature type="compositionally biased region" description="Gly residues" evidence="1">
    <location>
        <begin position="166"/>
        <end position="176"/>
    </location>
</feature>
<protein>
    <submittedName>
        <fullName evidence="2">Uncharacterized protein</fullName>
    </submittedName>
</protein>
<proteinExistence type="predicted"/>
<accession>A0AAW0ARB6</accession>
<dbReference type="Proteomes" id="UP001362999">
    <property type="component" value="Unassembled WGS sequence"/>
</dbReference>
<keyword evidence="3" id="KW-1185">Reference proteome</keyword>
<evidence type="ECO:0000313" key="2">
    <source>
        <dbReference type="EMBL" id="KAK7015939.1"/>
    </source>
</evidence>
<organism evidence="2 3">
    <name type="scientific">Favolaschia claudopus</name>
    <dbReference type="NCBI Taxonomy" id="2862362"/>
    <lineage>
        <taxon>Eukaryota</taxon>
        <taxon>Fungi</taxon>
        <taxon>Dikarya</taxon>
        <taxon>Basidiomycota</taxon>
        <taxon>Agaricomycotina</taxon>
        <taxon>Agaricomycetes</taxon>
        <taxon>Agaricomycetidae</taxon>
        <taxon>Agaricales</taxon>
        <taxon>Marasmiineae</taxon>
        <taxon>Mycenaceae</taxon>
        <taxon>Favolaschia</taxon>
    </lineage>
</organism>
<evidence type="ECO:0000256" key="1">
    <source>
        <dbReference type="SAM" id="MobiDB-lite"/>
    </source>
</evidence>
<feature type="region of interest" description="Disordered" evidence="1">
    <location>
        <begin position="119"/>
        <end position="195"/>
    </location>
</feature>
<reference evidence="2 3" key="1">
    <citation type="journal article" date="2024" name="J Genomics">
        <title>Draft genome sequencing and assembly of Favolaschia claudopus CIRM-BRFM 2984 isolated from oak limbs.</title>
        <authorList>
            <person name="Navarro D."/>
            <person name="Drula E."/>
            <person name="Chaduli D."/>
            <person name="Cazenave R."/>
            <person name="Ahrendt S."/>
            <person name="Wang J."/>
            <person name="Lipzen A."/>
            <person name="Daum C."/>
            <person name="Barry K."/>
            <person name="Grigoriev I.V."/>
            <person name="Favel A."/>
            <person name="Rosso M.N."/>
            <person name="Martin F."/>
        </authorList>
    </citation>
    <scope>NUCLEOTIDE SEQUENCE [LARGE SCALE GENOMIC DNA]</scope>
    <source>
        <strain evidence="2 3">CIRM-BRFM 2984</strain>
    </source>
</reference>
<sequence length="195" mass="20902">MGFVELRKFGVGNDIGGERPVNTFTLYDPDHDTSLVIPADLVRIYIFFNYLFNKPSTPMAVLKNMPWGYHAFATLLNANCPSGEKWAYFDAEGGQAHWFPDHPLPSIVTYQVRENDLADDPPADKVLVSKTRSSSSSSARFSSSSSSSSSDTGSRSGRTMSLSGNGDAGRNGGTGEAGLLSSGPWLGSVGSERVP</sequence>
<comment type="caution">
    <text evidence="2">The sequence shown here is derived from an EMBL/GenBank/DDBJ whole genome shotgun (WGS) entry which is preliminary data.</text>
</comment>
<name>A0AAW0ARB6_9AGAR</name>
<dbReference type="EMBL" id="JAWWNJ010000052">
    <property type="protein sequence ID" value="KAK7015939.1"/>
    <property type="molecule type" value="Genomic_DNA"/>
</dbReference>